<dbReference type="AlphaFoldDB" id="A0A2J6PQ83"/>
<evidence type="ECO:0000313" key="2">
    <source>
        <dbReference type="EMBL" id="PMD16197.1"/>
    </source>
</evidence>
<name>A0A2J6PQ83_9HELO</name>
<feature type="transmembrane region" description="Helical" evidence="1">
    <location>
        <begin position="42"/>
        <end position="63"/>
    </location>
</feature>
<dbReference type="Proteomes" id="UP000235672">
    <property type="component" value="Unassembled WGS sequence"/>
</dbReference>
<keyword evidence="1" id="KW-0812">Transmembrane</keyword>
<evidence type="ECO:0000256" key="1">
    <source>
        <dbReference type="SAM" id="Phobius"/>
    </source>
</evidence>
<evidence type="ECO:0000313" key="3">
    <source>
        <dbReference type="Proteomes" id="UP000235672"/>
    </source>
</evidence>
<organism evidence="2 3">
    <name type="scientific">Hyaloscypha hepaticicola</name>
    <dbReference type="NCBI Taxonomy" id="2082293"/>
    <lineage>
        <taxon>Eukaryota</taxon>
        <taxon>Fungi</taxon>
        <taxon>Dikarya</taxon>
        <taxon>Ascomycota</taxon>
        <taxon>Pezizomycotina</taxon>
        <taxon>Leotiomycetes</taxon>
        <taxon>Helotiales</taxon>
        <taxon>Hyaloscyphaceae</taxon>
        <taxon>Hyaloscypha</taxon>
    </lineage>
</organism>
<keyword evidence="1" id="KW-0472">Membrane</keyword>
<feature type="transmembrane region" description="Helical" evidence="1">
    <location>
        <begin position="83"/>
        <end position="101"/>
    </location>
</feature>
<keyword evidence="3" id="KW-1185">Reference proteome</keyword>
<proteinExistence type="predicted"/>
<dbReference type="EMBL" id="KZ613507">
    <property type="protein sequence ID" value="PMD16197.1"/>
    <property type="molecule type" value="Genomic_DNA"/>
</dbReference>
<keyword evidence="1" id="KW-1133">Transmembrane helix</keyword>
<gene>
    <name evidence="2" type="ORF">NA56DRAFT_317857</name>
</gene>
<protein>
    <submittedName>
        <fullName evidence="2">Uncharacterized protein</fullName>
    </submittedName>
</protein>
<sequence length="125" mass="14068">MAEMVRNLSIITLRFPSWRNKILQTTEALTFAKLEECRRDHLIHLIASACSFFSPAAVFLSITIRKSPPLPSLDYVSTTNIRLATTFFLAFTLFLATTPCLKQHSCLQPPSCVQQPFPLHSLSSL</sequence>
<reference evidence="2 3" key="1">
    <citation type="submission" date="2016-05" db="EMBL/GenBank/DDBJ databases">
        <title>A degradative enzymes factory behind the ericoid mycorrhizal symbiosis.</title>
        <authorList>
            <consortium name="DOE Joint Genome Institute"/>
            <person name="Martino E."/>
            <person name="Morin E."/>
            <person name="Grelet G."/>
            <person name="Kuo A."/>
            <person name="Kohler A."/>
            <person name="Daghino S."/>
            <person name="Barry K."/>
            <person name="Choi C."/>
            <person name="Cichocki N."/>
            <person name="Clum A."/>
            <person name="Copeland A."/>
            <person name="Hainaut M."/>
            <person name="Haridas S."/>
            <person name="Labutti K."/>
            <person name="Lindquist E."/>
            <person name="Lipzen A."/>
            <person name="Khouja H.-R."/>
            <person name="Murat C."/>
            <person name="Ohm R."/>
            <person name="Olson A."/>
            <person name="Spatafora J."/>
            <person name="Veneault-Fourrey C."/>
            <person name="Henrissat B."/>
            <person name="Grigoriev I."/>
            <person name="Martin F."/>
            <person name="Perotto S."/>
        </authorList>
    </citation>
    <scope>NUCLEOTIDE SEQUENCE [LARGE SCALE GENOMIC DNA]</scope>
    <source>
        <strain evidence="2 3">UAMH 7357</strain>
    </source>
</reference>
<accession>A0A2J6PQ83</accession>